<evidence type="ECO:0000313" key="2">
    <source>
        <dbReference type="Proteomes" id="UP000299102"/>
    </source>
</evidence>
<comment type="caution">
    <text evidence="1">The sequence shown here is derived from an EMBL/GenBank/DDBJ whole genome shotgun (WGS) entry which is preliminary data.</text>
</comment>
<gene>
    <name evidence="1" type="ORF">EVAR_65420_1</name>
</gene>
<organism evidence="1 2">
    <name type="scientific">Eumeta variegata</name>
    <name type="common">Bagworm moth</name>
    <name type="synonym">Eumeta japonica</name>
    <dbReference type="NCBI Taxonomy" id="151549"/>
    <lineage>
        <taxon>Eukaryota</taxon>
        <taxon>Metazoa</taxon>
        <taxon>Ecdysozoa</taxon>
        <taxon>Arthropoda</taxon>
        <taxon>Hexapoda</taxon>
        <taxon>Insecta</taxon>
        <taxon>Pterygota</taxon>
        <taxon>Neoptera</taxon>
        <taxon>Endopterygota</taxon>
        <taxon>Lepidoptera</taxon>
        <taxon>Glossata</taxon>
        <taxon>Ditrysia</taxon>
        <taxon>Tineoidea</taxon>
        <taxon>Psychidae</taxon>
        <taxon>Oiketicinae</taxon>
        <taxon>Eumeta</taxon>
    </lineage>
</organism>
<protein>
    <submittedName>
        <fullName evidence="1">Uncharacterized protein</fullName>
    </submittedName>
</protein>
<dbReference type="Proteomes" id="UP000299102">
    <property type="component" value="Unassembled WGS sequence"/>
</dbReference>
<proteinExistence type="predicted"/>
<dbReference type="EMBL" id="BGZK01001262">
    <property type="protein sequence ID" value="GBP75788.1"/>
    <property type="molecule type" value="Genomic_DNA"/>
</dbReference>
<reference evidence="1 2" key="1">
    <citation type="journal article" date="2019" name="Commun. Biol.">
        <title>The bagworm genome reveals a unique fibroin gene that provides high tensile strength.</title>
        <authorList>
            <person name="Kono N."/>
            <person name="Nakamura H."/>
            <person name="Ohtoshi R."/>
            <person name="Tomita M."/>
            <person name="Numata K."/>
            <person name="Arakawa K."/>
        </authorList>
    </citation>
    <scope>NUCLEOTIDE SEQUENCE [LARGE SCALE GENOMIC DNA]</scope>
</reference>
<sequence>MFQYKSLLVTTALSARGSSEIGIATGIEVESGPELTSSNDVDVYVRRRGHVTASLPGTSLGPSVRLRCSFGNVSLVNAVQLEGLHQLFSSSDID</sequence>
<evidence type="ECO:0000313" key="1">
    <source>
        <dbReference type="EMBL" id="GBP75788.1"/>
    </source>
</evidence>
<accession>A0A4C1YI70</accession>
<dbReference type="AlphaFoldDB" id="A0A4C1YI70"/>
<name>A0A4C1YI70_EUMVA</name>
<keyword evidence="2" id="KW-1185">Reference proteome</keyword>